<name>A0AAE8MY47_9PEZI</name>
<sequence length="200" mass="20429">MTCGVGRAGILAGNGPVTVVVAWINQGSQIFTSRRRRTHLRPEQQSLIYRVESLGGAPLALSSAISSIAREHALGGTCPGLEVVPVPETDQSREAEVAAAAAPLDSAYGPLAGVGVGEAAAAAPPRTRCHPVSVPVAGSSEGVAAGPRADLAEEVVVPPAINAIALIAKLSLLILVCVDSDLTDAPEEPDDRDTFDMSPK</sequence>
<dbReference type="AlphaFoldDB" id="A0AAE8MY47"/>
<keyword evidence="2" id="KW-1185">Reference proteome</keyword>
<gene>
    <name evidence="1" type="ORF">DNG_05335</name>
</gene>
<comment type="caution">
    <text evidence="1">The sequence shown here is derived from an EMBL/GenBank/DDBJ whole genome shotgun (WGS) entry which is preliminary data.</text>
</comment>
<accession>A0AAE8MY47</accession>
<proteinExistence type="predicted"/>
<protein>
    <submittedName>
        <fullName evidence="1">Uncharacterized protein</fullName>
    </submittedName>
</protein>
<organism evidence="1 2">
    <name type="scientific">Cephalotrichum gorgonifer</name>
    <dbReference type="NCBI Taxonomy" id="2041049"/>
    <lineage>
        <taxon>Eukaryota</taxon>
        <taxon>Fungi</taxon>
        <taxon>Dikarya</taxon>
        <taxon>Ascomycota</taxon>
        <taxon>Pezizomycotina</taxon>
        <taxon>Sordariomycetes</taxon>
        <taxon>Hypocreomycetidae</taxon>
        <taxon>Microascales</taxon>
        <taxon>Microascaceae</taxon>
        <taxon>Cephalotrichum</taxon>
    </lineage>
</organism>
<dbReference type="Proteomes" id="UP001187682">
    <property type="component" value="Unassembled WGS sequence"/>
</dbReference>
<reference evidence="1" key="1">
    <citation type="submission" date="2018-03" db="EMBL/GenBank/DDBJ databases">
        <authorList>
            <person name="Guldener U."/>
        </authorList>
    </citation>
    <scope>NUCLEOTIDE SEQUENCE</scope>
</reference>
<evidence type="ECO:0000313" key="2">
    <source>
        <dbReference type="Proteomes" id="UP001187682"/>
    </source>
</evidence>
<evidence type="ECO:0000313" key="1">
    <source>
        <dbReference type="EMBL" id="SPO02662.1"/>
    </source>
</evidence>
<dbReference type="EMBL" id="ONZQ02000007">
    <property type="protein sequence ID" value="SPO02662.1"/>
    <property type="molecule type" value="Genomic_DNA"/>
</dbReference>